<protein>
    <submittedName>
        <fullName evidence="3">Uncharacterized protein LOC104236095</fullName>
    </submittedName>
</protein>
<reference evidence="2" key="1">
    <citation type="journal article" date="2013" name="Genome Biol.">
        <title>Reference genomes and transcriptomes of Nicotiana sylvestris and Nicotiana tomentosiformis.</title>
        <authorList>
            <person name="Sierro N."/>
            <person name="Battey J.N."/>
            <person name="Ouadi S."/>
            <person name="Bovet L."/>
            <person name="Goepfert S."/>
            <person name="Bakaher N."/>
            <person name="Peitsch M.C."/>
            <person name="Ivanov N.V."/>
        </authorList>
    </citation>
    <scope>NUCLEOTIDE SEQUENCE [LARGE SCALE GENOMIC DNA]</scope>
</reference>
<dbReference type="PANTHER" id="PTHR10492">
    <property type="match status" value="1"/>
</dbReference>
<keyword evidence="2" id="KW-1185">Reference proteome</keyword>
<evidence type="ECO:0000259" key="1">
    <source>
        <dbReference type="Pfam" id="PF14214"/>
    </source>
</evidence>
<feature type="non-terminal residue" evidence="3">
    <location>
        <position position="383"/>
    </location>
</feature>
<organism evidence="2 3">
    <name type="scientific">Nicotiana sylvestris</name>
    <name type="common">Wood tobacco</name>
    <name type="synonym">South American tobacco</name>
    <dbReference type="NCBI Taxonomy" id="4096"/>
    <lineage>
        <taxon>Eukaryota</taxon>
        <taxon>Viridiplantae</taxon>
        <taxon>Streptophyta</taxon>
        <taxon>Embryophyta</taxon>
        <taxon>Tracheophyta</taxon>
        <taxon>Spermatophyta</taxon>
        <taxon>Magnoliopsida</taxon>
        <taxon>eudicotyledons</taxon>
        <taxon>Gunneridae</taxon>
        <taxon>Pentapetalae</taxon>
        <taxon>asterids</taxon>
        <taxon>lamiids</taxon>
        <taxon>Solanales</taxon>
        <taxon>Solanaceae</taxon>
        <taxon>Nicotianoideae</taxon>
        <taxon>Nicotianeae</taxon>
        <taxon>Nicotiana</taxon>
    </lineage>
</organism>
<accession>A0A1U7XF28</accession>
<dbReference type="AlphaFoldDB" id="A0A1U7XF28"/>
<dbReference type="RefSeq" id="XP_009788261.1">
    <property type="nucleotide sequence ID" value="XM_009789959.1"/>
</dbReference>
<dbReference type="Proteomes" id="UP000189701">
    <property type="component" value="Unplaced"/>
</dbReference>
<feature type="domain" description="Helitron helicase-like" evidence="1">
    <location>
        <begin position="2"/>
        <end position="34"/>
    </location>
</feature>
<name>A0A1U7XF28_NICSY</name>
<proteinExistence type="predicted"/>
<gene>
    <name evidence="3" type="primary">LOC104236095</name>
</gene>
<evidence type="ECO:0000313" key="2">
    <source>
        <dbReference type="Proteomes" id="UP000189701"/>
    </source>
</evidence>
<reference evidence="3" key="2">
    <citation type="submission" date="2025-08" db="UniProtKB">
        <authorList>
            <consortium name="RefSeq"/>
        </authorList>
    </citation>
    <scope>IDENTIFICATION</scope>
    <source>
        <tissue evidence="3">Leaf</tissue>
    </source>
</reference>
<dbReference type="InterPro" id="IPR025476">
    <property type="entry name" value="Helitron_helicase-like"/>
</dbReference>
<dbReference type="PANTHER" id="PTHR10492:SF57">
    <property type="entry name" value="ATP-DEPENDENT DNA HELICASE"/>
    <property type="match status" value="1"/>
</dbReference>
<dbReference type="STRING" id="4096.A0A1U7XF28"/>
<evidence type="ECO:0000313" key="3">
    <source>
        <dbReference type="RefSeq" id="XP_009788261.1"/>
    </source>
</evidence>
<sequence length="383" mass="43915">MDFIIKHHVFGETRCWMYSIEWQKRGLPHAHILVWLIHKIMPDQIDQIITAEIPDKNIDPALFEIVTKNMIHGPCGAFNTNSPCMSDGKCTKRYPRSLVFDTITGNDGYPLYRRRSVEDGGKVIILKVRNVDVEVDNRWVVPYSPLLSKTFKAHINVEYCNSVKSIKYICKYVNKGSDMAVFGVRNVAAPLDEISQYQLGRYISSNEAVWRILSFPIHERYPTVVHLAVHLENGQRVYFTADNLRERALVPPTTTLTAFYSLCQSDVFAKTLLYSEVPKFYTWNASAKKFQRRKQGKAVEGHPNLYSSDALGRLYTVHPNNAECFYLRLLLINVRGPTSFQDLKTVNGHLCSTYRHACQELNLLENDRHWDSALADASITARP</sequence>
<dbReference type="Pfam" id="PF14214">
    <property type="entry name" value="Helitron_like_N"/>
    <property type="match status" value="1"/>
</dbReference>
<dbReference type="eggNOG" id="KOG0987">
    <property type="taxonomic scope" value="Eukaryota"/>
</dbReference>